<dbReference type="STRING" id="937773.SPSINT_1523"/>
<evidence type="ECO:0000313" key="7">
    <source>
        <dbReference type="Proteomes" id="UP000246351"/>
    </source>
</evidence>
<feature type="domain" description="Rhodanese" evidence="1">
    <location>
        <begin position="15"/>
        <end position="102"/>
    </location>
</feature>
<dbReference type="EMBL" id="QEIT01000069">
    <property type="protein sequence ID" value="PWZ73439.1"/>
    <property type="molecule type" value="Genomic_DNA"/>
</dbReference>
<dbReference type="OrthoDB" id="9800872at2"/>
<dbReference type="RefSeq" id="WP_015729339.1">
    <property type="nucleotide sequence ID" value="NZ_BAAFHP010000009.1"/>
</dbReference>
<dbReference type="EMBL" id="QEIV01001339">
    <property type="protein sequence ID" value="PWZ96881.1"/>
    <property type="molecule type" value="Genomic_DNA"/>
</dbReference>
<dbReference type="InterPro" id="IPR050229">
    <property type="entry name" value="GlpE_sulfurtransferase"/>
</dbReference>
<dbReference type="eggNOG" id="COG0607">
    <property type="taxonomic scope" value="Bacteria"/>
</dbReference>
<dbReference type="EMBL" id="CP066884">
    <property type="protein sequence ID" value="QQM98940.1"/>
    <property type="molecule type" value="Genomic_DNA"/>
</dbReference>
<dbReference type="PROSITE" id="PS50206">
    <property type="entry name" value="RHODANESE_3"/>
    <property type="match status" value="1"/>
</dbReference>
<organism evidence="4 7">
    <name type="scientific">Staphylococcus pseudintermedius</name>
    <dbReference type="NCBI Taxonomy" id="283734"/>
    <lineage>
        <taxon>Bacteria</taxon>
        <taxon>Bacillati</taxon>
        <taxon>Bacillota</taxon>
        <taxon>Bacilli</taxon>
        <taxon>Bacillales</taxon>
        <taxon>Staphylococcaceae</taxon>
        <taxon>Staphylococcus</taxon>
        <taxon>Staphylococcus intermedius group</taxon>
    </lineage>
</organism>
<dbReference type="Proteomes" id="UP000595859">
    <property type="component" value="Chromosome"/>
</dbReference>
<reference evidence="5 10" key="5">
    <citation type="submission" date="2020-12" db="EMBL/GenBank/DDBJ databases">
        <title>Whole genome sequencing and de novo assembly of Staphylococcus pseudintermedius: a novel pangenome approach to unravel pathogenesis of canine pyoderma.</title>
        <authorList>
            <person name="Ferrer L."/>
            <person name="Perez D."/>
            <person name="Fonticoba R."/>
            <person name="Vines J."/>
            <person name="Fabregas N."/>
            <person name="Madronero S."/>
            <person name="Meroni G."/>
            <person name="Martino P."/>
            <person name="Martinez S."/>
            <person name="Cusco A."/>
            <person name="Migura L."/>
            <person name="Francino O."/>
        </authorList>
    </citation>
    <scope>NUCLEOTIDE SEQUENCE [LARGE SCALE GENOMIC DNA]</scope>
    <source>
        <strain evidence="5 10">HSP080</strain>
    </source>
</reference>
<evidence type="ECO:0000313" key="4">
    <source>
        <dbReference type="EMBL" id="PWZ96881.1"/>
    </source>
</evidence>
<dbReference type="Proteomes" id="UP000600220">
    <property type="component" value="Unassembled WGS sequence"/>
</dbReference>
<proteinExistence type="predicted"/>
<sequence length="103" mass="11476">MKEITTDELKEIVLSSEPVNIVDVREDEEVAMGMIPNAEHIPMNDIPDHVDDFKKDTTYYIVCAGGVRSAKVVAFLNDHGIDAVNVEGGMRAWGEEGLEFKRI</sequence>
<evidence type="ECO:0000313" key="9">
    <source>
        <dbReference type="Proteomes" id="UP000256409"/>
    </source>
</evidence>
<dbReference type="GeneID" id="93823146"/>
<protein>
    <submittedName>
        <fullName evidence="4">Rhodanese-like domain-containing protein</fullName>
    </submittedName>
</protein>
<evidence type="ECO:0000313" key="8">
    <source>
        <dbReference type="Proteomes" id="UP000246800"/>
    </source>
</evidence>
<reference evidence="7 8" key="1">
    <citation type="journal article" date="2018" name="Vet. Microbiol.">
        <title>Clonal diversity and geographic distribution of methicillin-resistant Staphylococcus pseudintermedius from Australian animals: Discovery of novel sequence types.</title>
        <authorList>
            <person name="Worthing K.A."/>
            <person name="Abraham S."/>
            <person name="Coombs G.W."/>
            <person name="Pang S."/>
            <person name="Saputra S."/>
            <person name="Jordan D."/>
            <person name="Trott D.J."/>
            <person name="Norris J.M."/>
        </authorList>
    </citation>
    <scope>NUCLEOTIDE SEQUENCE [LARGE SCALE GENOMIC DNA]</scope>
    <source>
        <strain evidence="3 8">ST525 1</strain>
        <strain evidence="4 7">ST71 3</strain>
    </source>
</reference>
<dbReference type="EMBL" id="AAXKXX010000008">
    <property type="protein sequence ID" value="EGQ4384847.1"/>
    <property type="molecule type" value="Genomic_DNA"/>
</dbReference>
<dbReference type="Proteomes" id="UP000246351">
    <property type="component" value="Unassembled WGS sequence"/>
</dbReference>
<dbReference type="Proteomes" id="UP000246800">
    <property type="component" value="Unassembled WGS sequence"/>
</dbReference>
<reference evidence="9" key="3">
    <citation type="journal article" date="2018" name="Vet. Microbiol.">
        <title>Molecular epidemiology of methicillin-resistant staphylococci amongst veterinary personnel, personnel-owned pets, patients and the hospital environment of two companion animal veterinary hospitals.</title>
        <authorList>
            <person name="Worthing K.A."/>
            <person name="Brown J."/>
            <person name="Gerber L."/>
            <person name="Abraham S."/>
            <person name="Trott D."/>
            <person name="Norris J.M."/>
        </authorList>
    </citation>
    <scope>NUCLEOTIDE SEQUENCE [LARGE SCALE GENOMIC DNA]</scope>
    <source>
        <strain evidence="9">ST496-2</strain>
    </source>
</reference>
<evidence type="ECO:0000313" key="6">
    <source>
        <dbReference type="EMBL" id="REA83166.1"/>
    </source>
</evidence>
<keyword evidence="11" id="KW-1185">Reference proteome</keyword>
<dbReference type="EMBL" id="QQPC01000015">
    <property type="protein sequence ID" value="REA83166.1"/>
    <property type="molecule type" value="Genomic_DNA"/>
</dbReference>
<evidence type="ECO:0000313" key="2">
    <source>
        <dbReference type="EMBL" id="EGQ4384847.1"/>
    </source>
</evidence>
<dbReference type="CDD" id="cd00158">
    <property type="entry name" value="RHOD"/>
    <property type="match status" value="1"/>
</dbReference>
<evidence type="ECO:0000313" key="5">
    <source>
        <dbReference type="EMBL" id="QQM98940.1"/>
    </source>
</evidence>
<dbReference type="AlphaFoldDB" id="A0A161W6J4"/>
<dbReference type="InterPro" id="IPR001763">
    <property type="entry name" value="Rhodanese-like_dom"/>
</dbReference>
<dbReference type="PANTHER" id="PTHR43031:SF17">
    <property type="entry name" value="SULFURTRANSFERASE YTWF-RELATED"/>
    <property type="match status" value="1"/>
</dbReference>
<dbReference type="Gene3D" id="3.40.250.10">
    <property type="entry name" value="Rhodanese-like domain"/>
    <property type="match status" value="1"/>
</dbReference>
<accession>A0A161W6J4</accession>
<dbReference type="SUPFAM" id="SSF52821">
    <property type="entry name" value="Rhodanese/Cell cycle control phosphatase"/>
    <property type="match status" value="1"/>
</dbReference>
<dbReference type="PANTHER" id="PTHR43031">
    <property type="entry name" value="FAD-DEPENDENT OXIDOREDUCTASE"/>
    <property type="match status" value="1"/>
</dbReference>
<dbReference type="Proteomes" id="UP000256409">
    <property type="component" value="Unassembled WGS sequence"/>
</dbReference>
<gene>
    <name evidence="3" type="ORF">DD902_10920</name>
    <name evidence="4" type="ORF">DD924_13255</name>
    <name evidence="6" type="ORF">DV961_03460</name>
    <name evidence="2" type="ORF">EGV54_07030</name>
    <name evidence="5" type="ORF">JGZ15_04895</name>
</gene>
<reference evidence="2 11" key="4">
    <citation type="submission" date="2018-11" db="EMBL/GenBank/DDBJ databases">
        <authorList>
            <consortium name="Veterinary Laboratory Investigation and Response Network"/>
        </authorList>
    </citation>
    <scope>NUCLEOTIDE SEQUENCE [LARGE SCALE GENOMIC DNA]</scope>
    <source>
        <strain evidence="2 11">SPSE-18-VL-LA-PA-Ryan-0021</strain>
    </source>
</reference>
<dbReference type="Pfam" id="PF00581">
    <property type="entry name" value="Rhodanese"/>
    <property type="match status" value="1"/>
</dbReference>
<name>A0A161W6J4_STAPS</name>
<evidence type="ECO:0000259" key="1">
    <source>
        <dbReference type="PROSITE" id="PS50206"/>
    </source>
</evidence>
<evidence type="ECO:0000313" key="11">
    <source>
        <dbReference type="Proteomes" id="UP000600220"/>
    </source>
</evidence>
<reference evidence="6" key="2">
    <citation type="journal article" date="2018" name="Vet. Microbiol.">
        <title>Methicillin-resistant staphylococci amongst veterinary personnel, personnel-owned pets, patients and the hospital environment of two small animal veterinary hospitals.</title>
        <authorList>
            <person name="Worthing K.A."/>
            <person name="Brown J."/>
            <person name="Gerber L."/>
            <person name="Abraham S."/>
            <person name="Trott D."/>
            <person name="Norris J.M."/>
        </authorList>
    </citation>
    <scope>NUCLEOTIDE SEQUENCE</scope>
    <source>
        <strain evidence="6">ST496-2</strain>
    </source>
</reference>
<evidence type="ECO:0000313" key="10">
    <source>
        <dbReference type="Proteomes" id="UP000595859"/>
    </source>
</evidence>
<dbReference type="InterPro" id="IPR036873">
    <property type="entry name" value="Rhodanese-like_dom_sf"/>
</dbReference>
<dbReference type="SMART" id="SM00450">
    <property type="entry name" value="RHOD"/>
    <property type="match status" value="1"/>
</dbReference>
<evidence type="ECO:0000313" key="3">
    <source>
        <dbReference type="EMBL" id="PWZ73439.1"/>
    </source>
</evidence>